<dbReference type="EC" id="4.1.2.4" evidence="2"/>
<dbReference type="GO" id="GO:0046386">
    <property type="term" value="P:deoxyribose phosphate catabolic process"/>
    <property type="evidence" value="ECO:0007669"/>
    <property type="project" value="UniProtKB-UniPathway"/>
</dbReference>
<dbReference type="GO" id="GO:0005737">
    <property type="term" value="C:cytoplasm"/>
    <property type="evidence" value="ECO:0007669"/>
    <property type="project" value="InterPro"/>
</dbReference>
<proteinExistence type="predicted"/>
<dbReference type="EMBL" id="AHZU02001567">
    <property type="protein sequence ID" value="KFG31060.1"/>
    <property type="molecule type" value="Genomic_DNA"/>
</dbReference>
<dbReference type="AlphaFoldDB" id="A0A086JFZ2"/>
<reference evidence="2 3" key="1">
    <citation type="submission" date="2014-02" db="EMBL/GenBank/DDBJ databases">
        <authorList>
            <person name="Sibley D."/>
            <person name="Venepally P."/>
            <person name="Karamycheva S."/>
            <person name="Hadjithomas M."/>
            <person name="Khan A."/>
            <person name="Brunk B."/>
            <person name="Roos D."/>
            <person name="Caler E."/>
            <person name="Lorenzi H."/>
        </authorList>
    </citation>
    <scope>NUCLEOTIDE SEQUENCE [LARGE SCALE GENOMIC DNA]</scope>
    <source>
        <strain evidence="2 3">GAB2-2007-GAL-DOM2</strain>
    </source>
</reference>
<dbReference type="GO" id="GO:0016052">
    <property type="term" value="P:carbohydrate catabolic process"/>
    <property type="evidence" value="ECO:0007669"/>
    <property type="project" value="TreeGrafter"/>
</dbReference>
<dbReference type="InterPro" id="IPR002915">
    <property type="entry name" value="DeoC/FbaB/LacD_aldolase"/>
</dbReference>
<name>A0A086JFZ2_TOXGO</name>
<dbReference type="SUPFAM" id="SSF51569">
    <property type="entry name" value="Aldolase"/>
    <property type="match status" value="1"/>
</dbReference>
<sequence length="286" mass="30890">MATEQIYKQFTSRTLLNFFEVAALTDGETNESVAAVCKIAAKDPAIVGVSVRPAFVRFIRQELVKSAPEVAGIKVCAAVNFPEGTGTPDTVSLEAVGALKDGADEIECLIDWRRMNENVADGESRIRLLVSEVKKVVGPKTLKVVLSGGELQGGDIISRAAVAALEGGADFLQTSSGLGATHATMFTVHLISIALREYMVRENERIRVEGINREGAAVRCIGIKIEVGDVHMAETADFLMQMIFENGPRSIVRDKFRVGGGFNLLKELRDCYESWDSVGVSPDTSP</sequence>
<evidence type="ECO:0000313" key="2">
    <source>
        <dbReference type="EMBL" id="KFG31060.1"/>
    </source>
</evidence>
<gene>
    <name evidence="2" type="ORF">TGDOM2_318750</name>
</gene>
<dbReference type="SMR" id="A0A086JFZ2"/>
<protein>
    <submittedName>
        <fullName evidence="2">Deoxyribose-phosphate aldolase</fullName>
        <ecNumber evidence="2">4.1.2.4</ecNumber>
    </submittedName>
</protein>
<dbReference type="UniPathway" id="UPA00002">
    <property type="reaction ID" value="UER00468"/>
</dbReference>
<evidence type="ECO:0000256" key="1">
    <source>
        <dbReference type="ARBA" id="ARBA00022490"/>
    </source>
</evidence>
<comment type="caution">
    <text evidence="2">The sequence shown here is derived from an EMBL/GenBank/DDBJ whole genome shotgun (WGS) entry which is preliminary data.</text>
</comment>
<accession>A0A086JFZ2</accession>
<keyword evidence="2" id="KW-0456">Lyase</keyword>
<dbReference type="OrthoDB" id="70823at2759"/>
<dbReference type="PANTHER" id="PTHR10889:SF1">
    <property type="entry name" value="DEOXYRIBOSE-PHOSPHATE ALDOLASE"/>
    <property type="match status" value="1"/>
</dbReference>
<dbReference type="Proteomes" id="UP000028837">
    <property type="component" value="Unassembled WGS sequence"/>
</dbReference>
<dbReference type="Gene3D" id="3.20.20.70">
    <property type="entry name" value="Aldolase class I"/>
    <property type="match status" value="1"/>
</dbReference>
<dbReference type="VEuPathDB" id="ToxoDB:TGDOM2_318750"/>
<dbReference type="SMART" id="SM01133">
    <property type="entry name" value="DeoC"/>
    <property type="match status" value="1"/>
</dbReference>
<dbReference type="InterPro" id="IPR013785">
    <property type="entry name" value="Aldolase_TIM"/>
</dbReference>
<dbReference type="PANTHER" id="PTHR10889">
    <property type="entry name" value="DEOXYRIBOSE-PHOSPHATE ALDOLASE"/>
    <property type="match status" value="1"/>
</dbReference>
<dbReference type="GO" id="GO:0004139">
    <property type="term" value="F:deoxyribose-phosphate aldolase activity"/>
    <property type="evidence" value="ECO:0007669"/>
    <property type="project" value="UniProtKB-EC"/>
</dbReference>
<dbReference type="InterPro" id="IPR011343">
    <property type="entry name" value="DeoC"/>
</dbReference>
<keyword evidence="1" id="KW-0963">Cytoplasm</keyword>
<organism evidence="2 3">
    <name type="scientific">Toxoplasma gondii GAB2-2007-GAL-DOM2</name>
    <dbReference type="NCBI Taxonomy" id="1130820"/>
    <lineage>
        <taxon>Eukaryota</taxon>
        <taxon>Sar</taxon>
        <taxon>Alveolata</taxon>
        <taxon>Apicomplexa</taxon>
        <taxon>Conoidasida</taxon>
        <taxon>Coccidia</taxon>
        <taxon>Eucoccidiorida</taxon>
        <taxon>Eimeriorina</taxon>
        <taxon>Sarcocystidae</taxon>
        <taxon>Toxoplasma</taxon>
    </lineage>
</organism>
<evidence type="ECO:0000313" key="3">
    <source>
        <dbReference type="Proteomes" id="UP000028837"/>
    </source>
</evidence>
<dbReference type="GO" id="GO:0009264">
    <property type="term" value="P:deoxyribonucleotide catabolic process"/>
    <property type="evidence" value="ECO:0007669"/>
    <property type="project" value="InterPro"/>
</dbReference>